<gene>
    <name evidence="1" type="ORF">EGW08_020287</name>
</gene>
<evidence type="ECO:0000313" key="2">
    <source>
        <dbReference type="Proteomes" id="UP000271974"/>
    </source>
</evidence>
<name>A0A433SRT7_ELYCH</name>
<evidence type="ECO:0000313" key="1">
    <source>
        <dbReference type="EMBL" id="RUS71944.1"/>
    </source>
</evidence>
<accession>A0A433SRT7</accession>
<sequence>MILEFHFTTSFQSETSRSEVYEACKNLWIIILRVLFGVSWVEDSSRLVRGLRCSLCIQLTMAGRSYVYPSAAMTGSLMSSWVMGQRNSSGVCTGSERWPGLGASLHTSRVRTILLRWP</sequence>
<reference evidence="1 2" key="1">
    <citation type="submission" date="2019-01" db="EMBL/GenBank/DDBJ databases">
        <title>A draft genome assembly of the solar-powered sea slug Elysia chlorotica.</title>
        <authorList>
            <person name="Cai H."/>
            <person name="Li Q."/>
            <person name="Fang X."/>
            <person name="Li J."/>
            <person name="Curtis N.E."/>
            <person name="Altenburger A."/>
            <person name="Shibata T."/>
            <person name="Feng M."/>
            <person name="Maeda T."/>
            <person name="Schwartz J.A."/>
            <person name="Shigenobu S."/>
            <person name="Lundholm N."/>
            <person name="Nishiyama T."/>
            <person name="Yang H."/>
            <person name="Hasebe M."/>
            <person name="Li S."/>
            <person name="Pierce S.K."/>
            <person name="Wang J."/>
        </authorList>
    </citation>
    <scope>NUCLEOTIDE SEQUENCE [LARGE SCALE GENOMIC DNA]</scope>
    <source>
        <strain evidence="1">EC2010</strain>
        <tissue evidence="1">Whole organism of an adult</tissue>
    </source>
</reference>
<dbReference type="EMBL" id="RQTK01001137">
    <property type="protein sequence ID" value="RUS71944.1"/>
    <property type="molecule type" value="Genomic_DNA"/>
</dbReference>
<organism evidence="1 2">
    <name type="scientific">Elysia chlorotica</name>
    <name type="common">Eastern emerald elysia</name>
    <name type="synonym">Sea slug</name>
    <dbReference type="NCBI Taxonomy" id="188477"/>
    <lineage>
        <taxon>Eukaryota</taxon>
        <taxon>Metazoa</taxon>
        <taxon>Spiralia</taxon>
        <taxon>Lophotrochozoa</taxon>
        <taxon>Mollusca</taxon>
        <taxon>Gastropoda</taxon>
        <taxon>Heterobranchia</taxon>
        <taxon>Euthyneura</taxon>
        <taxon>Panpulmonata</taxon>
        <taxon>Sacoglossa</taxon>
        <taxon>Placobranchoidea</taxon>
        <taxon>Plakobranchidae</taxon>
        <taxon>Elysia</taxon>
    </lineage>
</organism>
<comment type="caution">
    <text evidence="1">The sequence shown here is derived from an EMBL/GenBank/DDBJ whole genome shotgun (WGS) entry which is preliminary data.</text>
</comment>
<feature type="non-terminal residue" evidence="1">
    <location>
        <position position="118"/>
    </location>
</feature>
<keyword evidence="2" id="KW-1185">Reference proteome</keyword>
<dbReference type="Proteomes" id="UP000271974">
    <property type="component" value="Unassembled WGS sequence"/>
</dbReference>
<dbReference type="AlphaFoldDB" id="A0A433SRT7"/>
<proteinExistence type="predicted"/>
<protein>
    <submittedName>
        <fullName evidence="1">Uncharacterized protein</fullName>
    </submittedName>
</protein>